<dbReference type="EMBL" id="CP141261">
    <property type="protein sequence ID" value="WRL63367.1"/>
    <property type="molecule type" value="Genomic_DNA"/>
</dbReference>
<dbReference type="Proteomes" id="UP001324287">
    <property type="component" value="Chromosome"/>
</dbReference>
<proteinExistence type="predicted"/>
<dbReference type="RefSeq" id="WP_324274702.1">
    <property type="nucleotide sequence ID" value="NZ_CP141261.1"/>
</dbReference>
<gene>
    <name evidence="2" type="ORF">U6N30_27075</name>
</gene>
<dbReference type="PANTHER" id="PTHR44757:SF2">
    <property type="entry name" value="BIOFILM ARCHITECTURE MAINTENANCE PROTEIN MBAA"/>
    <property type="match status" value="1"/>
</dbReference>
<evidence type="ECO:0000313" key="2">
    <source>
        <dbReference type="EMBL" id="WRL63367.1"/>
    </source>
</evidence>
<protein>
    <submittedName>
        <fullName evidence="2">EAL domain-containing protein</fullName>
    </submittedName>
</protein>
<dbReference type="InterPro" id="IPR052155">
    <property type="entry name" value="Biofilm_reg_signaling"/>
</dbReference>
<dbReference type="InterPro" id="IPR001633">
    <property type="entry name" value="EAL_dom"/>
</dbReference>
<evidence type="ECO:0000313" key="3">
    <source>
        <dbReference type="Proteomes" id="UP001324287"/>
    </source>
</evidence>
<dbReference type="PROSITE" id="PS50883">
    <property type="entry name" value="EAL"/>
    <property type="match status" value="1"/>
</dbReference>
<keyword evidence="3" id="KW-1185">Reference proteome</keyword>
<evidence type="ECO:0000259" key="1">
    <source>
        <dbReference type="PROSITE" id="PS50883"/>
    </source>
</evidence>
<dbReference type="SUPFAM" id="SSF141868">
    <property type="entry name" value="EAL domain-like"/>
    <property type="match status" value="1"/>
</dbReference>
<dbReference type="InterPro" id="IPR035919">
    <property type="entry name" value="EAL_sf"/>
</dbReference>
<sequence>MLLRNADIAMYVAKELKAGAVVFQPDEHITAPARLSVLGDLRRALDITGELFLNYQPKYTLDGERIEGLEALLRWQHPVQGLIPRATSSRPPRAPASSCG</sequence>
<accession>A0ABZ1AXS9</accession>
<reference evidence="2 3" key="1">
    <citation type="submission" date="2023-12" db="EMBL/GenBank/DDBJ databases">
        <title>Blastococcus brunescens sp. nov., an actonobacterium isolated from sandstone collected in sahara desert.</title>
        <authorList>
            <person name="Gtari M."/>
            <person name="Ghodhbane F."/>
        </authorList>
    </citation>
    <scope>NUCLEOTIDE SEQUENCE [LARGE SCALE GENOMIC DNA]</scope>
    <source>
        <strain evidence="2 3">BMG 8361</strain>
    </source>
</reference>
<dbReference type="PANTHER" id="PTHR44757">
    <property type="entry name" value="DIGUANYLATE CYCLASE DGCP"/>
    <property type="match status" value="1"/>
</dbReference>
<name>A0ABZ1AXS9_9ACTN</name>
<organism evidence="2 3">
    <name type="scientific">Blastococcus brunescens</name>
    <dbReference type="NCBI Taxonomy" id="1564165"/>
    <lineage>
        <taxon>Bacteria</taxon>
        <taxon>Bacillati</taxon>
        <taxon>Actinomycetota</taxon>
        <taxon>Actinomycetes</taxon>
        <taxon>Geodermatophilales</taxon>
        <taxon>Geodermatophilaceae</taxon>
        <taxon>Blastococcus</taxon>
    </lineage>
</organism>
<dbReference type="Pfam" id="PF00563">
    <property type="entry name" value="EAL"/>
    <property type="match status" value="1"/>
</dbReference>
<dbReference type="Gene3D" id="3.20.20.450">
    <property type="entry name" value="EAL domain"/>
    <property type="match status" value="1"/>
</dbReference>
<feature type="domain" description="EAL" evidence="1">
    <location>
        <begin position="34"/>
        <end position="100"/>
    </location>
</feature>